<evidence type="ECO:0000313" key="12">
    <source>
        <dbReference type="Proteomes" id="UP001230051"/>
    </source>
</evidence>
<name>A0AAD8G4N0_ACIOX</name>
<feature type="transmembrane region" description="Helical" evidence="9">
    <location>
        <begin position="93"/>
        <end position="115"/>
    </location>
</feature>
<accession>A0AAD8G4N0</accession>
<keyword evidence="5" id="KW-0479">Metal-binding</keyword>
<evidence type="ECO:0000256" key="7">
    <source>
        <dbReference type="ARBA" id="ARBA00023136"/>
    </source>
</evidence>
<proteinExistence type="inferred from homology"/>
<keyword evidence="9" id="KW-1133">Transmembrane helix</keyword>
<dbReference type="PANTHER" id="PTHR23292">
    <property type="entry name" value="LIPOPOLYSACCHARIDE-INDUCED TUMOR NECROSIS FACTOR-ALPHA FACTOR"/>
    <property type="match status" value="1"/>
</dbReference>
<sequence>MEKGSTHTFHSAPYPANQRNAYPSGQQMPYPVNPGVNAMTYPPPPPYSLAGEQLPTVPPVVVTQPLADLPGMALCIHCQQQVRTTTEHHAGTLTWVVCGFVCLFVGCLGCCLIPFCVDSCKDVEHRCPTCKQLLHIHKRM</sequence>
<reference evidence="11" key="1">
    <citation type="submission" date="2022-02" db="EMBL/GenBank/DDBJ databases">
        <title>Atlantic sturgeon de novo genome assembly.</title>
        <authorList>
            <person name="Stock M."/>
            <person name="Klopp C."/>
            <person name="Guiguen Y."/>
            <person name="Cabau C."/>
            <person name="Parinello H."/>
            <person name="Santidrian Yebra-Pimentel E."/>
            <person name="Kuhl H."/>
            <person name="Dirks R.P."/>
            <person name="Guessner J."/>
            <person name="Wuertz S."/>
            <person name="Du K."/>
            <person name="Schartl M."/>
        </authorList>
    </citation>
    <scope>NUCLEOTIDE SEQUENCE</scope>
    <source>
        <strain evidence="11">STURGEONOMICS-FGT-2020</strain>
        <tissue evidence="11">Whole blood</tissue>
    </source>
</reference>
<keyword evidence="12" id="KW-1185">Reference proteome</keyword>
<dbReference type="GO" id="GO:0005634">
    <property type="term" value="C:nucleus"/>
    <property type="evidence" value="ECO:0007669"/>
    <property type="project" value="TreeGrafter"/>
</dbReference>
<dbReference type="Pfam" id="PF10601">
    <property type="entry name" value="zf-LITAF-like"/>
    <property type="match status" value="1"/>
</dbReference>
<dbReference type="InterPro" id="IPR037519">
    <property type="entry name" value="LITAF_fam"/>
</dbReference>
<dbReference type="PROSITE" id="PS51837">
    <property type="entry name" value="LITAF"/>
    <property type="match status" value="1"/>
</dbReference>
<dbReference type="EMBL" id="JAGXEW010000016">
    <property type="protein sequence ID" value="KAK1162782.1"/>
    <property type="molecule type" value="Genomic_DNA"/>
</dbReference>
<feature type="region of interest" description="Disordered" evidence="8">
    <location>
        <begin position="1"/>
        <end position="25"/>
    </location>
</feature>
<evidence type="ECO:0000256" key="9">
    <source>
        <dbReference type="SAM" id="Phobius"/>
    </source>
</evidence>
<evidence type="ECO:0000256" key="8">
    <source>
        <dbReference type="SAM" id="MobiDB-lite"/>
    </source>
</evidence>
<dbReference type="InterPro" id="IPR006629">
    <property type="entry name" value="LITAF"/>
</dbReference>
<protein>
    <submittedName>
        <fullName evidence="11">LITAF domain-containing protein</fullName>
    </submittedName>
</protein>
<dbReference type="PANTHER" id="PTHR23292:SF48">
    <property type="entry name" value="LIPOPOLYSACCHARIDE-INDUCED TUMOR NECROSIS FACTOR-ALPHA FACTOR HOMOLOG-RELATED"/>
    <property type="match status" value="1"/>
</dbReference>
<evidence type="ECO:0000313" key="11">
    <source>
        <dbReference type="EMBL" id="KAK1162782.1"/>
    </source>
</evidence>
<keyword evidence="7 9" id="KW-0472">Membrane</keyword>
<evidence type="ECO:0000259" key="10">
    <source>
        <dbReference type="PROSITE" id="PS51837"/>
    </source>
</evidence>
<comment type="subcellular location">
    <subcellularLocation>
        <location evidence="1">Endosome membrane</location>
        <topology evidence="1">Peripheral membrane protein</topology>
        <orientation evidence="1">Cytoplasmic side</orientation>
    </subcellularLocation>
    <subcellularLocation>
        <location evidence="2">Late endosome membrane</location>
    </subcellularLocation>
    <subcellularLocation>
        <location evidence="3">Lysosome membrane</location>
        <topology evidence="3">Peripheral membrane protein</topology>
        <orientation evidence="3">Cytoplasmic side</orientation>
    </subcellularLocation>
</comment>
<keyword evidence="9" id="KW-0812">Transmembrane</keyword>
<dbReference type="GO" id="GO:0008270">
    <property type="term" value="F:zinc ion binding"/>
    <property type="evidence" value="ECO:0007669"/>
    <property type="project" value="TreeGrafter"/>
</dbReference>
<feature type="domain" description="LITAF" evidence="10">
    <location>
        <begin position="55"/>
        <end position="139"/>
    </location>
</feature>
<gene>
    <name evidence="11" type="primary">litaf</name>
    <name evidence="11" type="ORF">AOXY_G17730</name>
</gene>
<dbReference type="Proteomes" id="UP001230051">
    <property type="component" value="Unassembled WGS sequence"/>
</dbReference>
<comment type="caution">
    <text evidence="11">The sequence shown here is derived from an EMBL/GenBank/DDBJ whole genome shotgun (WGS) entry which is preliminary data.</text>
</comment>
<dbReference type="SMART" id="SM00714">
    <property type="entry name" value="LITAF"/>
    <property type="match status" value="1"/>
</dbReference>
<evidence type="ECO:0000256" key="2">
    <source>
        <dbReference type="ARBA" id="ARBA00004414"/>
    </source>
</evidence>
<dbReference type="GO" id="GO:0098560">
    <property type="term" value="C:cytoplasmic side of late endosome membrane"/>
    <property type="evidence" value="ECO:0007669"/>
    <property type="project" value="TreeGrafter"/>
</dbReference>
<comment type="similarity">
    <text evidence="4">Belongs to the CDIP1/LITAF family.</text>
</comment>
<dbReference type="GO" id="GO:0098574">
    <property type="term" value="C:cytoplasmic side of lysosomal membrane"/>
    <property type="evidence" value="ECO:0007669"/>
    <property type="project" value="TreeGrafter"/>
</dbReference>
<keyword evidence="6" id="KW-0862">Zinc</keyword>
<evidence type="ECO:0000256" key="1">
    <source>
        <dbReference type="ARBA" id="ARBA00004125"/>
    </source>
</evidence>
<evidence type="ECO:0000256" key="3">
    <source>
        <dbReference type="ARBA" id="ARBA00004630"/>
    </source>
</evidence>
<evidence type="ECO:0000256" key="4">
    <source>
        <dbReference type="ARBA" id="ARBA00005975"/>
    </source>
</evidence>
<dbReference type="AlphaFoldDB" id="A0AAD8G4N0"/>
<evidence type="ECO:0000256" key="5">
    <source>
        <dbReference type="ARBA" id="ARBA00022723"/>
    </source>
</evidence>
<evidence type="ECO:0000256" key="6">
    <source>
        <dbReference type="ARBA" id="ARBA00022833"/>
    </source>
</evidence>
<organism evidence="11 12">
    <name type="scientific">Acipenser oxyrinchus oxyrinchus</name>
    <dbReference type="NCBI Taxonomy" id="40147"/>
    <lineage>
        <taxon>Eukaryota</taxon>
        <taxon>Metazoa</taxon>
        <taxon>Chordata</taxon>
        <taxon>Craniata</taxon>
        <taxon>Vertebrata</taxon>
        <taxon>Euteleostomi</taxon>
        <taxon>Actinopterygii</taxon>
        <taxon>Chondrostei</taxon>
        <taxon>Acipenseriformes</taxon>
        <taxon>Acipenseridae</taxon>
        <taxon>Acipenser</taxon>
    </lineage>
</organism>